<dbReference type="EMBL" id="CACSII010000017">
    <property type="protein sequence ID" value="CAA0113507.1"/>
    <property type="molecule type" value="Genomic_DNA"/>
</dbReference>
<gene>
    <name evidence="2" type="primary">purF_1</name>
    <name evidence="2" type="ORF">DPBNPPHM_01680</name>
</gene>
<dbReference type="Gene3D" id="3.40.50.2020">
    <property type="match status" value="1"/>
</dbReference>
<evidence type="ECO:0000256" key="1">
    <source>
        <dbReference type="ARBA" id="ARBA00008007"/>
    </source>
</evidence>
<dbReference type="CDD" id="cd06223">
    <property type="entry name" value="PRTases_typeI"/>
    <property type="match status" value="1"/>
</dbReference>
<evidence type="ECO:0000313" key="3">
    <source>
        <dbReference type="Proteomes" id="UP000434580"/>
    </source>
</evidence>
<sequence length="263" mass="29748">MVYKITQLPASKHITRSLQGLRRHLQYECLMCGSRLASNKQHQQTDQQTTQSLCEYCYEDLPLNIHCCRRCALPMPADIALCGNCQKELPTFDQALAPLRYEGAAKHWIRRIKHQADIATIQTSVDLLCDAISNQHHQPHQSQPSPVDAIIPVPMYWRKNLKRGNNQAYLLAKAVANRLQLSFYPNLIVQTREKPEQKGLSRHERQNLKGVFAIRKPIKAKHIALIDDVITTGSTMNTLAAICKAAGAKEVSAWALTRTPKPR</sequence>
<dbReference type="InterPro" id="IPR000836">
    <property type="entry name" value="PRTase_dom"/>
</dbReference>
<dbReference type="InterPro" id="IPR051910">
    <property type="entry name" value="ComF/GntX_DNA_util-trans"/>
</dbReference>
<dbReference type="InterPro" id="IPR029057">
    <property type="entry name" value="PRTase-like"/>
</dbReference>
<dbReference type="PANTHER" id="PTHR47505:SF1">
    <property type="entry name" value="DNA UTILIZATION PROTEIN YHGH"/>
    <property type="match status" value="1"/>
</dbReference>
<organism evidence="2 3">
    <name type="scientific">BD1-7 clade bacterium</name>
    <dbReference type="NCBI Taxonomy" id="2029982"/>
    <lineage>
        <taxon>Bacteria</taxon>
        <taxon>Pseudomonadati</taxon>
        <taxon>Pseudomonadota</taxon>
        <taxon>Gammaproteobacteria</taxon>
        <taxon>Cellvibrionales</taxon>
        <taxon>Spongiibacteraceae</taxon>
        <taxon>BD1-7 clade</taxon>
    </lineage>
</organism>
<keyword evidence="2" id="KW-0328">Glycosyltransferase</keyword>
<keyword evidence="2" id="KW-0808">Transferase</keyword>
<accession>A0A5S9Q9S4</accession>
<dbReference type="AlphaFoldDB" id="A0A5S9Q9S4"/>
<reference evidence="2 3" key="1">
    <citation type="submission" date="2019-11" db="EMBL/GenBank/DDBJ databases">
        <authorList>
            <person name="Holert J."/>
        </authorList>
    </citation>
    <scope>NUCLEOTIDE SEQUENCE [LARGE SCALE GENOMIC DNA]</scope>
    <source>
        <strain evidence="2">BC5_2</strain>
    </source>
</reference>
<comment type="similarity">
    <text evidence="1">Belongs to the ComF/GntX family.</text>
</comment>
<dbReference type="OrthoDB" id="9793412at2"/>
<dbReference type="GO" id="GO:0004044">
    <property type="term" value="F:amidophosphoribosyltransferase activity"/>
    <property type="evidence" value="ECO:0007669"/>
    <property type="project" value="UniProtKB-EC"/>
</dbReference>
<name>A0A5S9Q9S4_9GAMM</name>
<dbReference type="EC" id="2.4.2.14" evidence="2"/>
<evidence type="ECO:0000313" key="2">
    <source>
        <dbReference type="EMBL" id="CAA0113507.1"/>
    </source>
</evidence>
<protein>
    <submittedName>
        <fullName evidence="2">Amidophosphoribosyltransferase</fullName>
        <ecNumber evidence="2">2.4.2.14</ecNumber>
    </submittedName>
</protein>
<proteinExistence type="inferred from homology"/>
<dbReference type="SUPFAM" id="SSF53271">
    <property type="entry name" value="PRTase-like"/>
    <property type="match status" value="1"/>
</dbReference>
<dbReference type="Proteomes" id="UP000434580">
    <property type="component" value="Unassembled WGS sequence"/>
</dbReference>
<dbReference type="PANTHER" id="PTHR47505">
    <property type="entry name" value="DNA UTILIZATION PROTEIN YHGH"/>
    <property type="match status" value="1"/>
</dbReference>